<dbReference type="InterPro" id="IPR036412">
    <property type="entry name" value="HAD-like_sf"/>
</dbReference>
<dbReference type="AlphaFoldDB" id="A0A1A8WN49"/>
<evidence type="ECO:0000313" key="7">
    <source>
        <dbReference type="EMBL" id="SBS93669.1"/>
    </source>
</evidence>
<feature type="compositionally biased region" description="Basic and acidic residues" evidence="4">
    <location>
        <begin position="292"/>
        <end position="302"/>
    </location>
</feature>
<evidence type="ECO:0000256" key="2">
    <source>
        <dbReference type="ARBA" id="ARBA00022723"/>
    </source>
</evidence>
<reference evidence="8" key="1">
    <citation type="submission" date="2016-05" db="EMBL/GenBank/DDBJ databases">
        <authorList>
            <person name="Naeem Raeece"/>
        </authorList>
    </citation>
    <scope>NUCLEOTIDE SEQUENCE [LARGE SCALE GENOMIC DNA]</scope>
</reference>
<gene>
    <name evidence="7" type="ORF">POVCU1_026300</name>
</gene>
<evidence type="ECO:0000256" key="5">
    <source>
        <dbReference type="SAM" id="Phobius"/>
    </source>
</evidence>
<dbReference type="GO" id="GO:0046872">
    <property type="term" value="F:metal ion binding"/>
    <property type="evidence" value="ECO:0007669"/>
    <property type="project" value="UniProtKB-KW"/>
</dbReference>
<evidence type="ECO:0000256" key="3">
    <source>
        <dbReference type="ARBA" id="ARBA00022842"/>
    </source>
</evidence>
<dbReference type="PANTHER" id="PTHR24092">
    <property type="entry name" value="PROBABLE PHOSPHOLIPID-TRANSPORTING ATPASE"/>
    <property type="match status" value="1"/>
</dbReference>
<dbReference type="SUPFAM" id="SSF56784">
    <property type="entry name" value="HAD-like"/>
    <property type="match status" value="1"/>
</dbReference>
<keyword evidence="5" id="KW-0472">Membrane</keyword>
<keyword evidence="5" id="KW-1133">Transmembrane helix</keyword>
<feature type="transmembrane region" description="Helical" evidence="5">
    <location>
        <begin position="198"/>
        <end position="214"/>
    </location>
</feature>
<dbReference type="GO" id="GO:0045332">
    <property type="term" value="P:phospholipid translocation"/>
    <property type="evidence" value="ECO:0007669"/>
    <property type="project" value="TreeGrafter"/>
</dbReference>
<keyword evidence="3" id="KW-0460">Magnesium</keyword>
<feature type="region of interest" description="Disordered" evidence="4">
    <location>
        <begin position="292"/>
        <end position="317"/>
    </location>
</feature>
<dbReference type="GO" id="GO:0140326">
    <property type="term" value="F:ATPase-coupled intramembrane lipid transporter activity"/>
    <property type="evidence" value="ECO:0007669"/>
    <property type="project" value="TreeGrafter"/>
</dbReference>
<dbReference type="PANTHER" id="PTHR24092:SF175">
    <property type="entry name" value="PHOSPHOLIPID-TRANSPORTING ATPASE"/>
    <property type="match status" value="1"/>
</dbReference>
<dbReference type="InterPro" id="IPR032630">
    <property type="entry name" value="P_typ_ATPase_c"/>
</dbReference>
<keyword evidence="5" id="KW-0812">Transmembrane</keyword>
<evidence type="ECO:0000259" key="6">
    <source>
        <dbReference type="Pfam" id="PF16212"/>
    </source>
</evidence>
<feature type="transmembrane region" description="Helical" evidence="5">
    <location>
        <begin position="90"/>
        <end position="111"/>
    </location>
</feature>
<dbReference type="Gene3D" id="1.20.1260.80">
    <property type="match status" value="1"/>
</dbReference>
<evidence type="ECO:0000256" key="4">
    <source>
        <dbReference type="SAM" id="MobiDB-lite"/>
    </source>
</evidence>
<dbReference type="Proteomes" id="UP000078546">
    <property type="component" value="Unassembled WGS sequence"/>
</dbReference>
<dbReference type="Pfam" id="PF16212">
    <property type="entry name" value="PhoLip_ATPase_C"/>
    <property type="match status" value="1"/>
</dbReference>
<feature type="transmembrane region" description="Helical" evidence="5">
    <location>
        <begin position="170"/>
        <end position="192"/>
    </location>
</feature>
<evidence type="ECO:0000313" key="8">
    <source>
        <dbReference type="Proteomes" id="UP000078546"/>
    </source>
</evidence>
<dbReference type="EMBL" id="FLQV01000485">
    <property type="protein sequence ID" value="SBS93669.1"/>
    <property type="molecule type" value="Genomic_DNA"/>
</dbReference>
<feature type="transmembrane region" description="Helical" evidence="5">
    <location>
        <begin position="131"/>
        <end position="149"/>
    </location>
</feature>
<comment type="subcellular location">
    <subcellularLocation>
        <location evidence="1">Membrane</location>
        <topology evidence="1">Multi-pass membrane protein</topology>
    </subcellularLocation>
</comment>
<dbReference type="InterPro" id="IPR023214">
    <property type="entry name" value="HAD_sf"/>
</dbReference>
<name>A0A1A8WN49_PLAOA</name>
<proteinExistence type="predicted"/>
<feature type="non-terminal residue" evidence="7">
    <location>
        <position position="380"/>
    </location>
</feature>
<feature type="domain" description="P-type ATPase C-terminal" evidence="6">
    <location>
        <begin position="67"/>
        <end position="193"/>
    </location>
</feature>
<dbReference type="GO" id="GO:0005886">
    <property type="term" value="C:plasma membrane"/>
    <property type="evidence" value="ECO:0007669"/>
    <property type="project" value="TreeGrafter"/>
</dbReference>
<keyword evidence="2" id="KW-0479">Metal-binding</keyword>
<evidence type="ECO:0000256" key="1">
    <source>
        <dbReference type="ARBA" id="ARBA00004141"/>
    </source>
</evidence>
<dbReference type="Gene3D" id="3.40.50.1000">
    <property type="entry name" value="HAD superfamily/HAD-like"/>
    <property type="match status" value="1"/>
</dbReference>
<sequence length="380" mass="45499">MRATVVLFCKLKNTTKGKIINKLLSATNPRLTILGVGSTLNDAHLLKNATISVCLSSNERTDVLYSISDYVLQEFKYISDLLIIGRLNRFSLWAFLWIIYLKITIVSLYFFHNFDNFFSGSSNSSILYSQTTFAIFHYLLIVAFSAYEIDLPYKFIRHVPYLYQMARRKYFLNNTIIFLTILEAVLISVISLFNMEDIYFWISLLPILYINFCIHKAIQFVSGRIYPDISAHFREFANLHRSNEQKGEEVEQKWEEVEQKWEEVEQKWEEVEQKGEEVEQKWEEVEQKGEEVEQKWEEVEQKGEEEDVEQKWEEDVEKKRRNENDKLNFYTDEQLQKMVPIPKIYSIKNDKRKNEKSRKTKFFYDKFKKIVDIKIKYRNQ</sequence>
<accession>A0A1A8WN49</accession>
<protein>
    <submittedName>
        <fullName evidence="7">Guanylyl cyclase, putative</fullName>
    </submittedName>
</protein>
<organism evidence="7 8">
    <name type="scientific">Plasmodium ovale curtisi</name>
    <dbReference type="NCBI Taxonomy" id="864141"/>
    <lineage>
        <taxon>Eukaryota</taxon>
        <taxon>Sar</taxon>
        <taxon>Alveolata</taxon>
        <taxon>Apicomplexa</taxon>
        <taxon>Aconoidasida</taxon>
        <taxon>Haemosporida</taxon>
        <taxon>Plasmodiidae</taxon>
        <taxon>Plasmodium</taxon>
        <taxon>Plasmodium (Plasmodium)</taxon>
    </lineage>
</organism>